<protein>
    <recommendedName>
        <fullName evidence="3">Lipocalin-like domain-containing protein</fullName>
    </recommendedName>
</protein>
<evidence type="ECO:0000313" key="2">
    <source>
        <dbReference type="Proteomes" id="UP000255334"/>
    </source>
</evidence>
<dbReference type="OrthoDB" id="5958677at2"/>
<accession>A0A370XES0</accession>
<proteinExistence type="predicted"/>
<evidence type="ECO:0000313" key="1">
    <source>
        <dbReference type="EMBL" id="RDS86869.1"/>
    </source>
</evidence>
<dbReference type="Proteomes" id="UP000255334">
    <property type="component" value="Unassembled WGS sequence"/>
</dbReference>
<reference evidence="1 2" key="1">
    <citation type="submission" date="2018-07" db="EMBL/GenBank/DDBJ databases">
        <title>Dyella monticola sp. nov. and Dyella psychrodurans sp. nov. isolated from monsoon evergreen broad-leaved forest soil of Dinghu Mountain, China.</title>
        <authorList>
            <person name="Gao Z."/>
            <person name="Qiu L."/>
        </authorList>
    </citation>
    <scope>NUCLEOTIDE SEQUENCE [LARGE SCALE GENOMIC DNA]</scope>
    <source>
        <strain evidence="1 2">4MSK11</strain>
    </source>
</reference>
<dbReference type="EMBL" id="QRBF01000001">
    <property type="protein sequence ID" value="RDS86869.1"/>
    <property type="molecule type" value="Genomic_DNA"/>
</dbReference>
<name>A0A370XES0_9GAMM</name>
<keyword evidence="2" id="KW-1185">Reference proteome</keyword>
<sequence length="249" mass="26315">MPAFAMAQNAFDGTWKINLNKVQMSAKPDVLVLQNGVYQCKTCTPPITVKADGDDHSVTGHPYYDSVAIKVVDDHTIQETDKKNGKVVATSTIAVSADGKTAAVDFTDSSDTNTAPVSGKATLSLVAPGPAGSHAVSGSWRNTKMQSMSDNGLIMTFKVDGDHLNMTTQTGQSYSAKMDGTEAPYKGDPGISSVTVMKTGTSSFTETDKRNGKPVAIAEVKIAPDGKTMSVVFHDKLRGTTTTFVADKQ</sequence>
<organism evidence="1 2">
    <name type="scientific">Dyella psychrodurans</name>
    <dbReference type="NCBI Taxonomy" id="1927960"/>
    <lineage>
        <taxon>Bacteria</taxon>
        <taxon>Pseudomonadati</taxon>
        <taxon>Pseudomonadota</taxon>
        <taxon>Gammaproteobacteria</taxon>
        <taxon>Lysobacterales</taxon>
        <taxon>Rhodanobacteraceae</taxon>
        <taxon>Dyella</taxon>
    </lineage>
</organism>
<gene>
    <name evidence="1" type="ORF">DWU99_01775</name>
</gene>
<dbReference type="AlphaFoldDB" id="A0A370XES0"/>
<comment type="caution">
    <text evidence="1">The sequence shown here is derived from an EMBL/GenBank/DDBJ whole genome shotgun (WGS) entry which is preliminary data.</text>
</comment>
<evidence type="ECO:0008006" key="3">
    <source>
        <dbReference type="Google" id="ProtNLM"/>
    </source>
</evidence>